<reference evidence="1" key="1">
    <citation type="submission" date="2018-02" db="EMBL/GenBank/DDBJ databases">
        <title>Rhizophora mucronata_Transcriptome.</title>
        <authorList>
            <person name="Meera S.P."/>
            <person name="Sreeshan A."/>
            <person name="Augustine A."/>
        </authorList>
    </citation>
    <scope>NUCLEOTIDE SEQUENCE</scope>
    <source>
        <tissue evidence="1">Leaf</tissue>
    </source>
</reference>
<accession>A0A2P2N2U1</accession>
<sequence>MPLGKTNFHVSKYPAPRLFVYLLICREKSEKKGNIRVSRINVVMNLVDLKTESCVNF</sequence>
<evidence type="ECO:0000313" key="1">
    <source>
        <dbReference type="EMBL" id="MBX36780.1"/>
    </source>
</evidence>
<name>A0A2P2N2U1_RHIMU</name>
<organism evidence="1">
    <name type="scientific">Rhizophora mucronata</name>
    <name type="common">Asiatic mangrove</name>
    <dbReference type="NCBI Taxonomy" id="61149"/>
    <lineage>
        <taxon>Eukaryota</taxon>
        <taxon>Viridiplantae</taxon>
        <taxon>Streptophyta</taxon>
        <taxon>Embryophyta</taxon>
        <taxon>Tracheophyta</taxon>
        <taxon>Spermatophyta</taxon>
        <taxon>Magnoliopsida</taxon>
        <taxon>eudicotyledons</taxon>
        <taxon>Gunneridae</taxon>
        <taxon>Pentapetalae</taxon>
        <taxon>rosids</taxon>
        <taxon>fabids</taxon>
        <taxon>Malpighiales</taxon>
        <taxon>Rhizophoraceae</taxon>
        <taxon>Rhizophora</taxon>
    </lineage>
</organism>
<protein>
    <submittedName>
        <fullName evidence="1">Uncharacterized protein</fullName>
    </submittedName>
</protein>
<dbReference type="AlphaFoldDB" id="A0A2P2N2U1"/>
<proteinExistence type="predicted"/>
<dbReference type="EMBL" id="GGEC01056296">
    <property type="protein sequence ID" value="MBX36780.1"/>
    <property type="molecule type" value="Transcribed_RNA"/>
</dbReference>